<feature type="compositionally biased region" description="Basic and acidic residues" evidence="3">
    <location>
        <begin position="76"/>
        <end position="95"/>
    </location>
</feature>
<dbReference type="Pfam" id="PF01585">
    <property type="entry name" value="G-patch"/>
    <property type="match status" value="1"/>
</dbReference>
<dbReference type="GO" id="GO:0071008">
    <property type="term" value="C:U2-type post-mRNA release spliceosomal complex"/>
    <property type="evidence" value="ECO:0007669"/>
    <property type="project" value="TreeGrafter"/>
</dbReference>
<dbReference type="EMBL" id="MU001783">
    <property type="protein sequence ID" value="KAF2798478.1"/>
    <property type="molecule type" value="Genomic_DNA"/>
</dbReference>
<protein>
    <submittedName>
        <fullName evidence="5">TFP11-domain-containing protein</fullName>
    </submittedName>
</protein>
<dbReference type="Pfam" id="PF07842">
    <property type="entry name" value="GCFC"/>
    <property type="match status" value="1"/>
</dbReference>
<evidence type="ECO:0000256" key="2">
    <source>
        <dbReference type="SAM" id="Coils"/>
    </source>
</evidence>
<dbReference type="PANTHER" id="PTHR23329">
    <property type="entry name" value="TUFTELIN-INTERACTING PROTEIN 11-RELATED"/>
    <property type="match status" value="1"/>
</dbReference>
<dbReference type="InterPro" id="IPR045211">
    <property type="entry name" value="TFP11/STIP/Ntr1"/>
</dbReference>
<proteinExistence type="inferred from homology"/>
<feature type="compositionally biased region" description="Basic and acidic residues" evidence="3">
    <location>
        <begin position="1"/>
        <end position="18"/>
    </location>
</feature>
<feature type="coiled-coil region" evidence="2">
    <location>
        <begin position="189"/>
        <end position="244"/>
    </location>
</feature>
<evidence type="ECO:0000313" key="5">
    <source>
        <dbReference type="EMBL" id="KAF2798478.1"/>
    </source>
</evidence>
<sequence length="693" mass="77884">MERPPFKRKGNDPQDGSRKSAKSGDAAGKKLSFAERQMLKMGWKKGEGLGASGEGIREPVTVTVRPAKVGVGAVSEKTDQHKREEKRAAERRGETYVDSSEEEREAEKRRRKIRKGLIGSSAASAASTPGRIKQKYRVADLEADGLQVPSTLKEMYLDMSGVEKRLTDSSELRLRGGVVSAESETAKIARRAKRDLEAYAEAWNALSEESKTIDFQETQLIRDLATLEAEIDEAQRAKEAARELPGLSTLDDVLSKLETIPAEYRDETIAIAAVHPLLRDAMSSWAPLEIPNSTDIIPQLTRLDGILKRNKDALALRHEVAFSKPRKRSTTPWESLITTLLLPKLRKVLLEWDTKMPSSMIALIQTIEPLLPRFVYNNVLNELVAKLSRAIHDFNPRLALKKKSKGDLPHLWVIPMLQLLPDHLTAGLLSAIRGKLRTMLNLWDISRGPLPGLGLWREVLPDLDRMLITSVLPRLSGLLRSDFEVNPVDQNLDPLLQVLSFQSEFSQTIMCELLIAEFFPKLLAILHQWLEGEPNYEEVGQFYLWWKEQIPQELNELRAVEDQWEKGLQMINLAIDGKLEAYSEGMEQPGPETPRPINTPSKEPARQKEVVEATFKDIVEEWCGEENLLLIPLREAHPTTGLPLFRITANAIGRGGVVVYMRGDVLYATEKKDRSKWKPLGLGAELVEKAEGK</sequence>
<dbReference type="PROSITE" id="PS50174">
    <property type="entry name" value="G_PATCH"/>
    <property type="match status" value="1"/>
</dbReference>
<dbReference type="OrthoDB" id="4822at2759"/>
<keyword evidence="2" id="KW-0175">Coiled coil</keyword>
<dbReference type="Proteomes" id="UP000799757">
    <property type="component" value="Unassembled WGS sequence"/>
</dbReference>
<accession>A0A6A6XQM2</accession>
<dbReference type="InterPro" id="IPR022783">
    <property type="entry name" value="GCFC_dom"/>
</dbReference>
<dbReference type="AlphaFoldDB" id="A0A6A6XQM2"/>
<comment type="similarity">
    <text evidence="1">Belongs to the TFP11/STIP family.</text>
</comment>
<reference evidence="5" key="1">
    <citation type="journal article" date="2020" name="Stud. Mycol.">
        <title>101 Dothideomycetes genomes: a test case for predicting lifestyles and emergence of pathogens.</title>
        <authorList>
            <person name="Haridas S."/>
            <person name="Albert R."/>
            <person name="Binder M."/>
            <person name="Bloem J."/>
            <person name="Labutti K."/>
            <person name="Salamov A."/>
            <person name="Andreopoulos B."/>
            <person name="Baker S."/>
            <person name="Barry K."/>
            <person name="Bills G."/>
            <person name="Bluhm B."/>
            <person name="Cannon C."/>
            <person name="Castanera R."/>
            <person name="Culley D."/>
            <person name="Daum C."/>
            <person name="Ezra D."/>
            <person name="Gonzalez J."/>
            <person name="Henrissat B."/>
            <person name="Kuo A."/>
            <person name="Liang C."/>
            <person name="Lipzen A."/>
            <person name="Lutzoni F."/>
            <person name="Magnuson J."/>
            <person name="Mondo S."/>
            <person name="Nolan M."/>
            <person name="Ohm R."/>
            <person name="Pangilinan J."/>
            <person name="Park H.-J."/>
            <person name="Ramirez L."/>
            <person name="Alfaro M."/>
            <person name="Sun H."/>
            <person name="Tritt A."/>
            <person name="Yoshinaga Y."/>
            <person name="Zwiers L.-H."/>
            <person name="Turgeon B."/>
            <person name="Goodwin S."/>
            <person name="Spatafora J."/>
            <person name="Crous P."/>
            <person name="Grigoriev I."/>
        </authorList>
    </citation>
    <scope>NUCLEOTIDE SEQUENCE</scope>
    <source>
        <strain evidence="5">CBS 109.77</strain>
    </source>
</reference>
<dbReference type="PANTHER" id="PTHR23329:SF1">
    <property type="entry name" value="TUFTELIN-INTERACTING PROTEIN 11"/>
    <property type="match status" value="1"/>
</dbReference>
<name>A0A6A6XQM2_9PLEO</name>
<evidence type="ECO:0000256" key="3">
    <source>
        <dbReference type="SAM" id="MobiDB-lite"/>
    </source>
</evidence>
<dbReference type="SMART" id="SM00443">
    <property type="entry name" value="G_patch"/>
    <property type="match status" value="1"/>
</dbReference>
<feature type="region of interest" description="Disordered" evidence="3">
    <location>
        <begin position="67"/>
        <end position="115"/>
    </location>
</feature>
<evidence type="ECO:0000259" key="4">
    <source>
        <dbReference type="PROSITE" id="PS50174"/>
    </source>
</evidence>
<keyword evidence="6" id="KW-1185">Reference proteome</keyword>
<evidence type="ECO:0000256" key="1">
    <source>
        <dbReference type="ARBA" id="ARBA00010900"/>
    </source>
</evidence>
<dbReference type="GO" id="GO:0003676">
    <property type="term" value="F:nucleic acid binding"/>
    <property type="evidence" value="ECO:0007669"/>
    <property type="project" value="InterPro"/>
</dbReference>
<feature type="region of interest" description="Disordered" evidence="3">
    <location>
        <begin position="584"/>
        <end position="606"/>
    </location>
</feature>
<feature type="domain" description="G-patch" evidence="4">
    <location>
        <begin position="30"/>
        <end position="76"/>
    </location>
</feature>
<evidence type="ECO:0000313" key="6">
    <source>
        <dbReference type="Proteomes" id="UP000799757"/>
    </source>
</evidence>
<gene>
    <name evidence="5" type="ORF">K505DRAFT_321839</name>
</gene>
<dbReference type="GO" id="GO:0000390">
    <property type="term" value="P:spliceosomal complex disassembly"/>
    <property type="evidence" value="ECO:0007669"/>
    <property type="project" value="InterPro"/>
</dbReference>
<feature type="region of interest" description="Disordered" evidence="3">
    <location>
        <begin position="1"/>
        <end position="33"/>
    </location>
</feature>
<dbReference type="InterPro" id="IPR000467">
    <property type="entry name" value="G_patch_dom"/>
</dbReference>
<organism evidence="5 6">
    <name type="scientific">Melanomma pulvis-pyrius CBS 109.77</name>
    <dbReference type="NCBI Taxonomy" id="1314802"/>
    <lineage>
        <taxon>Eukaryota</taxon>
        <taxon>Fungi</taxon>
        <taxon>Dikarya</taxon>
        <taxon>Ascomycota</taxon>
        <taxon>Pezizomycotina</taxon>
        <taxon>Dothideomycetes</taxon>
        <taxon>Pleosporomycetidae</taxon>
        <taxon>Pleosporales</taxon>
        <taxon>Melanommataceae</taxon>
        <taxon>Melanomma</taxon>
    </lineage>
</organism>